<proteinExistence type="predicted"/>
<accession>A0AAU8J1I4</accession>
<sequence>MKRRPALAGLTLALVVTLTACGGGDKGQASSSTGSGKTGSVTVDQETPRKARSTKVTGVRDIERHVTRKTATSTRPHYVKKCDTDTHRVKHTKRSKGRTRTWYTTETDRDCHKVRRGTEKHTRVVRRERWCVRLDDVSGAQVTAGKDNVWFRVPHTEYSDVRIADQRSKVTIEPTAQGC</sequence>
<dbReference type="EMBL" id="CP159534">
    <property type="protein sequence ID" value="XCJ74396.1"/>
    <property type="molecule type" value="Genomic_DNA"/>
</dbReference>
<evidence type="ECO:0008006" key="4">
    <source>
        <dbReference type="Google" id="ProtNLM"/>
    </source>
</evidence>
<feature type="region of interest" description="Disordered" evidence="1">
    <location>
        <begin position="24"/>
        <end position="57"/>
    </location>
</feature>
<organism evidence="3">
    <name type="scientific">Streptomyces tabacisoli</name>
    <dbReference type="NCBI Taxonomy" id="3156398"/>
    <lineage>
        <taxon>Bacteria</taxon>
        <taxon>Bacillati</taxon>
        <taxon>Actinomycetota</taxon>
        <taxon>Actinomycetes</taxon>
        <taxon>Kitasatosporales</taxon>
        <taxon>Streptomycetaceae</taxon>
        <taxon>Streptomyces</taxon>
    </lineage>
</organism>
<evidence type="ECO:0000313" key="3">
    <source>
        <dbReference type="EMBL" id="XCJ74396.1"/>
    </source>
</evidence>
<keyword evidence="2" id="KW-0732">Signal</keyword>
<dbReference type="RefSeq" id="WP_353945840.1">
    <property type="nucleotide sequence ID" value="NZ_CP159534.1"/>
</dbReference>
<dbReference type="AlphaFoldDB" id="A0AAU8J1I4"/>
<evidence type="ECO:0000256" key="2">
    <source>
        <dbReference type="SAM" id="SignalP"/>
    </source>
</evidence>
<feature type="signal peptide" evidence="2">
    <location>
        <begin position="1"/>
        <end position="22"/>
    </location>
</feature>
<protein>
    <recommendedName>
        <fullName evidence="4">Lipoprotein</fullName>
    </recommendedName>
</protein>
<name>A0AAU8J1I4_9ACTN</name>
<dbReference type="KEGG" id="stac:ABII15_32455"/>
<reference evidence="3" key="1">
    <citation type="submission" date="2024-06" db="EMBL/GenBank/DDBJ databases">
        <title>Streptomyces sp. strain HUAS MG91 genome sequences.</title>
        <authorList>
            <person name="Mo P."/>
        </authorList>
    </citation>
    <scope>NUCLEOTIDE SEQUENCE</scope>
    <source>
        <strain evidence="3">HUAS MG91</strain>
    </source>
</reference>
<dbReference type="PROSITE" id="PS51257">
    <property type="entry name" value="PROKAR_LIPOPROTEIN"/>
    <property type="match status" value="1"/>
</dbReference>
<gene>
    <name evidence="3" type="ORF">ABII15_32455</name>
</gene>
<evidence type="ECO:0000256" key="1">
    <source>
        <dbReference type="SAM" id="MobiDB-lite"/>
    </source>
</evidence>
<feature type="chain" id="PRO_5043851724" description="Lipoprotein" evidence="2">
    <location>
        <begin position="23"/>
        <end position="179"/>
    </location>
</feature>
<feature type="compositionally biased region" description="Low complexity" evidence="1">
    <location>
        <begin position="30"/>
        <end position="43"/>
    </location>
</feature>